<dbReference type="GO" id="GO:0045892">
    <property type="term" value="P:negative regulation of DNA-templated transcription"/>
    <property type="evidence" value="ECO:0007669"/>
    <property type="project" value="UniProtKB-ARBA"/>
</dbReference>
<comment type="cofactor">
    <cofactor evidence="2">
        <name>Co(2+)</name>
        <dbReference type="ChEBI" id="CHEBI:48828"/>
    </cofactor>
</comment>
<keyword evidence="8" id="KW-0378">Hydrolase</keyword>
<dbReference type="PROSITE" id="PS50137">
    <property type="entry name" value="DS_RBD"/>
    <property type="match status" value="1"/>
</dbReference>
<comment type="subcellular location">
    <subcellularLocation>
        <location evidence="4">Nucleus</location>
    </subcellularLocation>
</comment>
<evidence type="ECO:0000259" key="17">
    <source>
        <dbReference type="PROSITE" id="PS50137"/>
    </source>
</evidence>
<organism evidence="19 20">
    <name type="scientific">Papaver atlanticum</name>
    <dbReference type="NCBI Taxonomy" id="357466"/>
    <lineage>
        <taxon>Eukaryota</taxon>
        <taxon>Viridiplantae</taxon>
        <taxon>Streptophyta</taxon>
        <taxon>Embryophyta</taxon>
        <taxon>Tracheophyta</taxon>
        <taxon>Spermatophyta</taxon>
        <taxon>Magnoliopsida</taxon>
        <taxon>Ranunculales</taxon>
        <taxon>Papaveraceae</taxon>
        <taxon>Papaveroideae</taxon>
        <taxon>Papaver</taxon>
    </lineage>
</organism>
<dbReference type="InterPro" id="IPR039189">
    <property type="entry name" value="Fcp1"/>
</dbReference>
<evidence type="ECO:0000256" key="15">
    <source>
        <dbReference type="PROSITE-ProRule" id="PRU00266"/>
    </source>
</evidence>
<keyword evidence="11" id="KW-0804">Transcription</keyword>
<keyword evidence="12" id="KW-0539">Nucleus</keyword>
<evidence type="ECO:0000256" key="10">
    <source>
        <dbReference type="ARBA" id="ARBA00023015"/>
    </source>
</evidence>
<evidence type="ECO:0000313" key="20">
    <source>
        <dbReference type="Proteomes" id="UP001202328"/>
    </source>
</evidence>
<evidence type="ECO:0000256" key="7">
    <source>
        <dbReference type="ARBA" id="ARBA00022723"/>
    </source>
</evidence>
<comment type="cofactor">
    <cofactor evidence="3">
        <name>Mg(2+)</name>
        <dbReference type="ChEBI" id="CHEBI:18420"/>
    </cofactor>
</comment>
<evidence type="ECO:0000256" key="13">
    <source>
        <dbReference type="ARBA" id="ARBA00047761"/>
    </source>
</evidence>
<dbReference type="InterPro" id="IPR023214">
    <property type="entry name" value="HAD_sf"/>
</dbReference>
<evidence type="ECO:0000256" key="12">
    <source>
        <dbReference type="ARBA" id="ARBA00023242"/>
    </source>
</evidence>
<accession>A0AAD4SH71</accession>
<keyword evidence="7" id="KW-0479">Metal-binding</keyword>
<comment type="catalytic activity">
    <reaction evidence="14">
        <text>O-phospho-L-threonyl-[protein] + H2O = L-threonyl-[protein] + phosphate</text>
        <dbReference type="Rhea" id="RHEA:47004"/>
        <dbReference type="Rhea" id="RHEA-COMP:11060"/>
        <dbReference type="Rhea" id="RHEA-COMP:11605"/>
        <dbReference type="ChEBI" id="CHEBI:15377"/>
        <dbReference type="ChEBI" id="CHEBI:30013"/>
        <dbReference type="ChEBI" id="CHEBI:43474"/>
        <dbReference type="ChEBI" id="CHEBI:61977"/>
        <dbReference type="EC" id="3.1.3.16"/>
    </reaction>
</comment>
<sequence length="896" mass="100913">MSRLGFIKCKVYHGDVYLGELENLPAKNQQHFQFPNNEIRISHLSMSSERCIPLSILQTISPFSIRCKLESATQPTPPLPNSINNEQPPLTRLHYSCFHELKTAVVVIGDEEIHLVAMPSKQEKFPCFWCFSVPLGLYGYCVGMLNLRCLAIVFDLDETLIVANTMKSFEDKIEALQRRISCETDLFRVQGMTAEIKRYIDDKLLLKQYLEGDTVIDNGKLLKAQPEEVPPLSNSHDRVVRPVIRLPDRNTVLTRINPEVRDTSVLVRLRPAWEDLRSYLTAKGRKRFEVYVCTMAEKDYALEMWRLLDPEAHLINHKQILDRVVCVKSDSKKSLLNVFWNRICHPKMAMVIDDRLKVWEDKDQPRVHVVPAFTPYYAPQAETANAVPVLCVARNVACNVRAGFFKEFDENLLRKISEICYEDEVANLPYPPDVSDFMMSEDAGFIPNGNRDAPITEGMTGAEVEQKLKQHDDKKMVDSAAPFVGNNHDLRPHISQQPVTVSHDVTWPTAPRTLVPLQNPGLLGVSVRREVNPSELYPELGRRIPTMPHGQDMREFGLGDSSNLSRSLVQVAVPSVQGRGGWLVEEDPNVGPGNQTLRQLQDAGASNPDKQRGYHRSVENNFPSGTLPSLPQVKNEQEFLGHKRQKLNDQLSNQSLPSEHNGINGNQVSITTRENETGKVFPPSMSIGVLQEIGRRCGTKVEYKFDTSTSKDLQLFVEVLFGGEKIGVGKGKTRKDAQQQAAENALRSLADKYVAHIAPESGAMQKDMDKLSLVKENGFIWDIVDPAKDEFCHILLICNSQEMGLDAIGLSGLRLRQMKVQNGNQIKVLCVWGITLSQSQVVFKRELNLVARLDFLELKYDVGILHLNSEASDYFFHFLGCSSSFSSNLSNAATSR</sequence>
<evidence type="ECO:0000256" key="16">
    <source>
        <dbReference type="SAM" id="MobiDB-lite"/>
    </source>
</evidence>
<evidence type="ECO:0000256" key="1">
    <source>
        <dbReference type="ARBA" id="ARBA00001936"/>
    </source>
</evidence>
<name>A0AAD4SH71_9MAGN</name>
<feature type="domain" description="FCP1 homology" evidence="18">
    <location>
        <begin position="145"/>
        <end position="393"/>
    </location>
</feature>
<dbReference type="FunFam" id="3.30.160.20:FF:000035">
    <property type="entry name" value="RNA polymerase II C-terminal domain phosphatase-like 2"/>
    <property type="match status" value="1"/>
</dbReference>
<dbReference type="SMART" id="SM00577">
    <property type="entry name" value="CPDc"/>
    <property type="match status" value="1"/>
</dbReference>
<comment type="catalytic activity">
    <reaction evidence="13">
        <text>O-phospho-L-seryl-[protein] + H2O = L-seryl-[protein] + phosphate</text>
        <dbReference type="Rhea" id="RHEA:20629"/>
        <dbReference type="Rhea" id="RHEA-COMP:9863"/>
        <dbReference type="Rhea" id="RHEA-COMP:11604"/>
        <dbReference type="ChEBI" id="CHEBI:15377"/>
        <dbReference type="ChEBI" id="CHEBI:29999"/>
        <dbReference type="ChEBI" id="CHEBI:43474"/>
        <dbReference type="ChEBI" id="CHEBI:83421"/>
        <dbReference type="EC" id="3.1.3.16"/>
    </reaction>
</comment>
<dbReference type="EC" id="3.1.3.16" evidence="5"/>
<dbReference type="SUPFAM" id="SSF54768">
    <property type="entry name" value="dsRNA-binding domain-like"/>
    <property type="match status" value="1"/>
</dbReference>
<evidence type="ECO:0000256" key="8">
    <source>
        <dbReference type="ARBA" id="ARBA00022801"/>
    </source>
</evidence>
<dbReference type="Gene3D" id="3.30.160.20">
    <property type="match status" value="1"/>
</dbReference>
<gene>
    <name evidence="19" type="ORF">MKW98_009496</name>
</gene>
<evidence type="ECO:0000256" key="3">
    <source>
        <dbReference type="ARBA" id="ARBA00001946"/>
    </source>
</evidence>
<evidence type="ECO:0000256" key="9">
    <source>
        <dbReference type="ARBA" id="ARBA00022884"/>
    </source>
</evidence>
<evidence type="ECO:0000256" key="4">
    <source>
        <dbReference type="ARBA" id="ARBA00004123"/>
    </source>
</evidence>
<evidence type="ECO:0000256" key="5">
    <source>
        <dbReference type="ARBA" id="ARBA00013081"/>
    </source>
</evidence>
<dbReference type="SUPFAM" id="SSF56784">
    <property type="entry name" value="HAD-like"/>
    <property type="match status" value="1"/>
</dbReference>
<keyword evidence="6" id="KW-0217">Developmental protein</keyword>
<dbReference type="GO" id="GO:0009755">
    <property type="term" value="P:hormone-mediated signaling pathway"/>
    <property type="evidence" value="ECO:0007669"/>
    <property type="project" value="UniProtKB-ARBA"/>
</dbReference>
<dbReference type="SMART" id="SM00358">
    <property type="entry name" value="DSRM"/>
    <property type="match status" value="1"/>
</dbReference>
<dbReference type="Pfam" id="PF03031">
    <property type="entry name" value="NIF"/>
    <property type="match status" value="1"/>
</dbReference>
<keyword evidence="9 15" id="KW-0694">RNA-binding</keyword>
<feature type="domain" description="DRBM" evidence="17">
    <location>
        <begin position="685"/>
        <end position="751"/>
    </location>
</feature>
<dbReference type="GO" id="GO:0008420">
    <property type="term" value="F:RNA polymerase II CTD heptapeptide repeat phosphatase activity"/>
    <property type="evidence" value="ECO:0007669"/>
    <property type="project" value="InterPro"/>
</dbReference>
<comment type="cofactor">
    <cofactor evidence="1">
        <name>Mn(2+)</name>
        <dbReference type="ChEBI" id="CHEBI:29035"/>
    </cofactor>
</comment>
<evidence type="ECO:0000256" key="14">
    <source>
        <dbReference type="ARBA" id="ARBA00048336"/>
    </source>
</evidence>
<evidence type="ECO:0000313" key="19">
    <source>
        <dbReference type="EMBL" id="KAI3906588.1"/>
    </source>
</evidence>
<dbReference type="InterPro" id="IPR036412">
    <property type="entry name" value="HAD-like_sf"/>
</dbReference>
<dbReference type="GO" id="GO:0005634">
    <property type="term" value="C:nucleus"/>
    <property type="evidence" value="ECO:0007669"/>
    <property type="project" value="UniProtKB-SubCell"/>
</dbReference>
<dbReference type="InterPro" id="IPR014720">
    <property type="entry name" value="dsRBD_dom"/>
</dbReference>
<feature type="compositionally biased region" description="Basic and acidic residues" evidence="16">
    <location>
        <begin position="609"/>
        <end position="618"/>
    </location>
</feature>
<comment type="caution">
    <text evidence="19">The sequence shown here is derived from an EMBL/GenBank/DDBJ whole genome shotgun (WGS) entry which is preliminary data.</text>
</comment>
<dbReference type="InterPro" id="IPR004274">
    <property type="entry name" value="FCP1_dom"/>
</dbReference>
<protein>
    <recommendedName>
        <fullName evidence="5">protein-serine/threonine phosphatase</fullName>
        <ecNumber evidence="5">3.1.3.16</ecNumber>
    </recommendedName>
</protein>
<dbReference type="FunFam" id="3.40.50.1000:FF:000035">
    <property type="entry name" value="RNA polymerase II C-terminal domain phosphatase-like 1"/>
    <property type="match status" value="1"/>
</dbReference>
<evidence type="ECO:0000259" key="18">
    <source>
        <dbReference type="PROSITE" id="PS50969"/>
    </source>
</evidence>
<proteinExistence type="predicted"/>
<evidence type="ECO:0000256" key="2">
    <source>
        <dbReference type="ARBA" id="ARBA00001941"/>
    </source>
</evidence>
<dbReference type="Gene3D" id="3.40.50.1000">
    <property type="entry name" value="HAD superfamily/HAD-like"/>
    <property type="match status" value="1"/>
</dbReference>
<dbReference type="PANTHER" id="PTHR23081:SF24">
    <property type="entry name" value="RNA POLYMERASE II C-TERMINAL DOMAIN PHOSPHATASE-LIKE 2"/>
    <property type="match status" value="1"/>
</dbReference>
<evidence type="ECO:0000256" key="11">
    <source>
        <dbReference type="ARBA" id="ARBA00023163"/>
    </source>
</evidence>
<evidence type="ECO:0000256" key="6">
    <source>
        <dbReference type="ARBA" id="ARBA00022473"/>
    </source>
</evidence>
<dbReference type="PROSITE" id="PS50969">
    <property type="entry name" value="FCP1"/>
    <property type="match status" value="1"/>
</dbReference>
<feature type="compositionally biased region" description="Polar residues" evidence="16">
    <location>
        <begin position="619"/>
        <end position="631"/>
    </location>
</feature>
<dbReference type="Pfam" id="PF00035">
    <property type="entry name" value="dsrm"/>
    <property type="match status" value="1"/>
</dbReference>
<dbReference type="CDD" id="cd10845">
    <property type="entry name" value="DSRM_RNAse_III_family"/>
    <property type="match status" value="1"/>
</dbReference>
<dbReference type="PANTHER" id="PTHR23081">
    <property type="entry name" value="RNA POLYMERASE II CTD PHOSPHATASE"/>
    <property type="match status" value="1"/>
</dbReference>
<keyword evidence="20" id="KW-1185">Reference proteome</keyword>
<dbReference type="AlphaFoldDB" id="A0AAD4SH71"/>
<keyword evidence="10" id="KW-0805">Transcription regulation</keyword>
<dbReference type="GO" id="GO:0046872">
    <property type="term" value="F:metal ion binding"/>
    <property type="evidence" value="ECO:0007669"/>
    <property type="project" value="UniProtKB-KW"/>
</dbReference>
<dbReference type="GO" id="GO:0003723">
    <property type="term" value="F:RNA binding"/>
    <property type="evidence" value="ECO:0007669"/>
    <property type="project" value="UniProtKB-UniRule"/>
</dbReference>
<dbReference type="Proteomes" id="UP001202328">
    <property type="component" value="Unassembled WGS sequence"/>
</dbReference>
<feature type="region of interest" description="Disordered" evidence="16">
    <location>
        <begin position="587"/>
        <end position="631"/>
    </location>
</feature>
<dbReference type="EMBL" id="JAJJMB010010755">
    <property type="protein sequence ID" value="KAI3906588.1"/>
    <property type="molecule type" value="Genomic_DNA"/>
</dbReference>
<reference evidence="19" key="1">
    <citation type="submission" date="2022-04" db="EMBL/GenBank/DDBJ databases">
        <title>A functionally conserved STORR gene fusion in Papaver species that diverged 16.8 million years ago.</title>
        <authorList>
            <person name="Catania T."/>
        </authorList>
    </citation>
    <scope>NUCLEOTIDE SEQUENCE</scope>
    <source>
        <strain evidence="19">S-188037</strain>
    </source>
</reference>